<dbReference type="InterPro" id="IPR001173">
    <property type="entry name" value="Glyco_trans_2-like"/>
</dbReference>
<dbReference type="SUPFAM" id="SSF53448">
    <property type="entry name" value="Nucleotide-diphospho-sugar transferases"/>
    <property type="match status" value="1"/>
</dbReference>
<protein>
    <recommendedName>
        <fullName evidence="1">Glycosyltransferase 2-like domain-containing protein</fullName>
    </recommendedName>
</protein>
<gene>
    <name evidence="2" type="ORF">A2876_03230</name>
</gene>
<evidence type="ECO:0000259" key="1">
    <source>
        <dbReference type="Pfam" id="PF00535"/>
    </source>
</evidence>
<sequence length="552" mass="62834">MLVSVVIPAYNESTTVNSLISTVKKTKLPKGVNREIIVVDDGSTDDTYQILKKISGIKVIRHPQNQGKGRAMASGFAAARGDIVLTQDADLEYDPKFYSELLKPILTNRAKVVYGSRFLYILQRQKNVSFLKKTHQASYFLAYLGGRIITEVANLLYGTHITDEATGYKVLTREVLNLIKLESKHFEFCPEITAKVSKLGYKIYEVPISYEPRTYEQGKKIHWHDGLEGLWTLFKYRFSRLHYPRSLSAKTNRNLENIMCKICGADDFDIIYPERPEINSLNPKELFSSSSHKISVEQIVKCKYCGLVYVTPRFKPAVVVRSYSGAIDSDYVSQELARLATFKKSLHLLAQYTPRPGKLLDVGAAAGYFVKAASAAGWKAEGVEPGRWISKYARKKLGVKIRPGTIHGYRFRPNSFDVVTYWDVLEHVPDPSADLAKASKVLKKGGLLFVNYPDFSSIPSKIFGRKWWFILSIHLFYFTPVTITKILEKHGFKILKIKPHFQTLELGYLIYRLKPYSELGYKIMLPIAKLLQLDKFHLPYYAGQTLVIAQKK</sequence>
<dbReference type="Pfam" id="PF00535">
    <property type="entry name" value="Glycos_transf_2"/>
    <property type="match status" value="1"/>
</dbReference>
<dbReference type="AlphaFoldDB" id="A0A1F4YD85"/>
<comment type="caution">
    <text evidence="2">The sequence shown here is derived from an EMBL/GenBank/DDBJ whole genome shotgun (WGS) entry which is preliminary data.</text>
</comment>
<dbReference type="SUPFAM" id="SSF53335">
    <property type="entry name" value="S-adenosyl-L-methionine-dependent methyltransferases"/>
    <property type="match status" value="1"/>
</dbReference>
<accession>A0A1F4YD85</accession>
<dbReference type="Pfam" id="PF13489">
    <property type="entry name" value="Methyltransf_23"/>
    <property type="match status" value="1"/>
</dbReference>
<evidence type="ECO:0000313" key="2">
    <source>
        <dbReference type="EMBL" id="OGC91929.1"/>
    </source>
</evidence>
<dbReference type="CDD" id="cd02440">
    <property type="entry name" value="AdoMet_MTases"/>
    <property type="match status" value="1"/>
</dbReference>
<dbReference type="PANTHER" id="PTHR48090">
    <property type="entry name" value="UNDECAPRENYL-PHOSPHATE 4-DEOXY-4-FORMAMIDO-L-ARABINOSE TRANSFERASE-RELATED"/>
    <property type="match status" value="1"/>
</dbReference>
<proteinExistence type="predicted"/>
<organism evidence="2 3">
    <name type="scientific">Candidatus Amesbacteria bacterium RIFCSPHIGHO2_01_FULL_48_32b</name>
    <dbReference type="NCBI Taxonomy" id="1797253"/>
    <lineage>
        <taxon>Bacteria</taxon>
        <taxon>Candidatus Amesiibacteriota</taxon>
    </lineage>
</organism>
<dbReference type="EMBL" id="MEXH01000026">
    <property type="protein sequence ID" value="OGC91929.1"/>
    <property type="molecule type" value="Genomic_DNA"/>
</dbReference>
<dbReference type="PANTHER" id="PTHR48090:SF7">
    <property type="entry name" value="RFBJ PROTEIN"/>
    <property type="match status" value="1"/>
</dbReference>
<dbReference type="Gene3D" id="3.90.550.10">
    <property type="entry name" value="Spore Coat Polysaccharide Biosynthesis Protein SpsA, Chain A"/>
    <property type="match status" value="1"/>
</dbReference>
<dbReference type="InterPro" id="IPR029063">
    <property type="entry name" value="SAM-dependent_MTases_sf"/>
</dbReference>
<dbReference type="InterPro" id="IPR050256">
    <property type="entry name" value="Glycosyltransferase_2"/>
</dbReference>
<dbReference type="Proteomes" id="UP000178176">
    <property type="component" value="Unassembled WGS sequence"/>
</dbReference>
<dbReference type="InterPro" id="IPR029044">
    <property type="entry name" value="Nucleotide-diphossugar_trans"/>
</dbReference>
<dbReference type="Gene3D" id="3.40.50.150">
    <property type="entry name" value="Vaccinia Virus protein VP39"/>
    <property type="match status" value="1"/>
</dbReference>
<dbReference type="CDD" id="cd04179">
    <property type="entry name" value="DPM_DPG-synthase_like"/>
    <property type="match status" value="1"/>
</dbReference>
<reference evidence="2 3" key="1">
    <citation type="journal article" date="2016" name="Nat. Commun.">
        <title>Thousands of microbial genomes shed light on interconnected biogeochemical processes in an aquifer system.</title>
        <authorList>
            <person name="Anantharaman K."/>
            <person name="Brown C.T."/>
            <person name="Hug L.A."/>
            <person name="Sharon I."/>
            <person name="Castelle C.J."/>
            <person name="Probst A.J."/>
            <person name="Thomas B.C."/>
            <person name="Singh A."/>
            <person name="Wilkins M.J."/>
            <person name="Karaoz U."/>
            <person name="Brodie E.L."/>
            <person name="Williams K.H."/>
            <person name="Hubbard S.S."/>
            <person name="Banfield J.F."/>
        </authorList>
    </citation>
    <scope>NUCLEOTIDE SEQUENCE [LARGE SCALE GENOMIC DNA]</scope>
</reference>
<name>A0A1F4YD85_9BACT</name>
<feature type="domain" description="Glycosyltransferase 2-like" evidence="1">
    <location>
        <begin position="4"/>
        <end position="150"/>
    </location>
</feature>
<evidence type="ECO:0000313" key="3">
    <source>
        <dbReference type="Proteomes" id="UP000178176"/>
    </source>
</evidence>